<name>A0A8S5R3I6_9CAUD</name>
<accession>A0A8S5R3I6</accession>
<dbReference type="EMBL" id="BK015800">
    <property type="protein sequence ID" value="DAE25706.1"/>
    <property type="molecule type" value="Genomic_DNA"/>
</dbReference>
<sequence length="30" mass="3596">MVIFFSANKISIFFHMVILLFKLKTQYIVC</sequence>
<reference evidence="1" key="1">
    <citation type="journal article" date="2021" name="Proc. Natl. Acad. Sci. U.S.A.">
        <title>A Catalog of Tens of Thousands of Viruses from Human Metagenomes Reveals Hidden Associations with Chronic Diseases.</title>
        <authorList>
            <person name="Tisza M.J."/>
            <person name="Buck C.B."/>
        </authorList>
    </citation>
    <scope>NUCLEOTIDE SEQUENCE</scope>
    <source>
        <strain evidence="1">CtC6Q17</strain>
    </source>
</reference>
<evidence type="ECO:0000313" key="1">
    <source>
        <dbReference type="EMBL" id="DAE25706.1"/>
    </source>
</evidence>
<organism evidence="1">
    <name type="scientific">Siphoviridae sp. ctC6Q17</name>
    <dbReference type="NCBI Taxonomy" id="2827271"/>
    <lineage>
        <taxon>Viruses</taxon>
        <taxon>Duplodnaviria</taxon>
        <taxon>Heunggongvirae</taxon>
        <taxon>Uroviricota</taxon>
        <taxon>Caudoviricetes</taxon>
    </lineage>
</organism>
<proteinExistence type="predicted"/>
<protein>
    <submittedName>
        <fullName evidence="1">Uncharacterized protein</fullName>
    </submittedName>
</protein>